<feature type="transmembrane region" description="Helical" evidence="9">
    <location>
        <begin position="135"/>
        <end position="155"/>
    </location>
</feature>
<keyword evidence="2" id="KW-0813">Transport</keyword>
<dbReference type="EMBL" id="CP002770">
    <property type="protein sequence ID" value="AEG14403.1"/>
    <property type="molecule type" value="Genomic_DNA"/>
</dbReference>
<dbReference type="PANTHER" id="PTHR35011">
    <property type="entry name" value="2,3-DIKETO-L-GULONATE TRAP TRANSPORTER SMALL PERMEASE PROTEIN YIAM"/>
    <property type="match status" value="1"/>
</dbReference>
<protein>
    <submittedName>
        <fullName evidence="11">Tripartite ATP-independent periplasmic transporter DctQ component</fullName>
    </submittedName>
</protein>
<feature type="transmembrane region" description="Helical" evidence="9">
    <location>
        <begin position="20"/>
        <end position="38"/>
    </location>
</feature>
<evidence type="ECO:0000256" key="4">
    <source>
        <dbReference type="ARBA" id="ARBA00022519"/>
    </source>
</evidence>
<comment type="similarity">
    <text evidence="8">Belongs to the TRAP transporter small permease family.</text>
</comment>
<evidence type="ECO:0000256" key="3">
    <source>
        <dbReference type="ARBA" id="ARBA00022475"/>
    </source>
</evidence>
<dbReference type="GO" id="GO:0015740">
    <property type="term" value="P:C4-dicarboxylate transport"/>
    <property type="evidence" value="ECO:0007669"/>
    <property type="project" value="TreeGrafter"/>
</dbReference>
<keyword evidence="3" id="KW-1003">Cell membrane</keyword>
<dbReference type="AlphaFoldDB" id="A0AAU8P907"/>
<keyword evidence="4" id="KW-0997">Cell inner membrane</keyword>
<evidence type="ECO:0000256" key="2">
    <source>
        <dbReference type="ARBA" id="ARBA00022448"/>
    </source>
</evidence>
<feature type="transmembrane region" description="Helical" evidence="9">
    <location>
        <begin position="58"/>
        <end position="73"/>
    </location>
</feature>
<keyword evidence="7 9" id="KW-0472">Membrane</keyword>
<keyword evidence="5 9" id="KW-0812">Transmembrane</keyword>
<keyword evidence="6 9" id="KW-1133">Transmembrane helix</keyword>
<feature type="transmembrane region" description="Helical" evidence="9">
    <location>
        <begin position="94"/>
        <end position="115"/>
    </location>
</feature>
<dbReference type="Pfam" id="PF04290">
    <property type="entry name" value="DctQ"/>
    <property type="match status" value="1"/>
</dbReference>
<dbReference type="PANTHER" id="PTHR35011:SF10">
    <property type="entry name" value="TRAP TRANSPORTER SMALL PERMEASE PROTEIN"/>
    <property type="match status" value="1"/>
</dbReference>
<feature type="domain" description="Tripartite ATP-independent periplasmic transporters DctQ component" evidence="10">
    <location>
        <begin position="30"/>
        <end position="161"/>
    </location>
</feature>
<evidence type="ECO:0000256" key="7">
    <source>
        <dbReference type="ARBA" id="ARBA00023136"/>
    </source>
</evidence>
<evidence type="ECO:0000313" key="11">
    <source>
        <dbReference type="EMBL" id="AEG14403.1"/>
    </source>
</evidence>
<keyword evidence="12" id="KW-1185">Reference proteome</keyword>
<accession>A0AAU8P907</accession>
<evidence type="ECO:0000256" key="5">
    <source>
        <dbReference type="ARBA" id="ARBA00022692"/>
    </source>
</evidence>
<evidence type="ECO:0000256" key="8">
    <source>
        <dbReference type="ARBA" id="ARBA00038436"/>
    </source>
</evidence>
<gene>
    <name evidence="11" type="ordered locus">Desku_0799</name>
</gene>
<sequence>MKSFAYFLGKAIDYLEKICMTGSVLSVIFMMLLVTADVTGRKFFGQPIPGSVEINEEYLMVTMVYLAMSYVYIQGGHVRVTLIRRFLPQVFLKVIDPCLNALGLAFFSLITYFGWQKTATALKFKETSSCILAFPMAPAYFLLTLGAALLCVRIIESIVQPAKIKWEEN</sequence>
<evidence type="ECO:0000313" key="12">
    <source>
        <dbReference type="Proteomes" id="UP000009229"/>
    </source>
</evidence>
<evidence type="ECO:0000256" key="6">
    <source>
        <dbReference type="ARBA" id="ARBA00022989"/>
    </source>
</evidence>
<dbReference type="Proteomes" id="UP000009229">
    <property type="component" value="Chromosome"/>
</dbReference>
<organism evidence="11 12">
    <name type="scientific">Desulfofundulus kuznetsovii (strain DSM 6115 / VKM B-1805 / 17)</name>
    <name type="common">Desulfotomaculum kuznetsovii</name>
    <dbReference type="NCBI Taxonomy" id="760568"/>
    <lineage>
        <taxon>Bacteria</taxon>
        <taxon>Bacillati</taxon>
        <taxon>Bacillota</taxon>
        <taxon>Clostridia</taxon>
        <taxon>Eubacteriales</taxon>
        <taxon>Peptococcaceae</taxon>
        <taxon>Desulfofundulus</taxon>
    </lineage>
</organism>
<dbReference type="InterPro" id="IPR055348">
    <property type="entry name" value="DctQ"/>
</dbReference>
<evidence type="ECO:0000256" key="1">
    <source>
        <dbReference type="ARBA" id="ARBA00004429"/>
    </source>
</evidence>
<dbReference type="GO" id="GO:0005886">
    <property type="term" value="C:plasma membrane"/>
    <property type="evidence" value="ECO:0007669"/>
    <property type="project" value="UniProtKB-SubCell"/>
</dbReference>
<dbReference type="GO" id="GO:0022857">
    <property type="term" value="F:transmembrane transporter activity"/>
    <property type="evidence" value="ECO:0007669"/>
    <property type="project" value="TreeGrafter"/>
</dbReference>
<proteinExistence type="inferred from homology"/>
<comment type="subcellular location">
    <subcellularLocation>
        <location evidence="1">Cell inner membrane</location>
        <topology evidence="1">Multi-pass membrane protein</topology>
    </subcellularLocation>
</comment>
<dbReference type="KEGG" id="dku:Desku_0799"/>
<evidence type="ECO:0000259" key="10">
    <source>
        <dbReference type="Pfam" id="PF04290"/>
    </source>
</evidence>
<name>A0AAU8P907_DESK7</name>
<reference evidence="12" key="1">
    <citation type="submission" date="2011-05" db="EMBL/GenBank/DDBJ databases">
        <title>Complete sequence of Desulfotomaculum kuznetsovii DSM 6115.</title>
        <authorList>
            <person name="Lucas S."/>
            <person name="Han J."/>
            <person name="Lapidus A."/>
            <person name="Cheng J.-F."/>
            <person name="Goodwin L."/>
            <person name="Pitluck S."/>
            <person name="Peters L."/>
            <person name="Mikhailova N."/>
            <person name="Lu M."/>
            <person name="Saunders E."/>
            <person name="Han C."/>
            <person name="Tapia R."/>
            <person name="Land M."/>
            <person name="Hauser L."/>
            <person name="Kyrpides N."/>
            <person name="Ivanova N."/>
            <person name="Pagani I."/>
            <person name="Nazina T."/>
            <person name="Ivanova A."/>
            <person name="Parshina S."/>
            <person name="Kuever J."/>
            <person name="Muyzer G."/>
            <person name="Plugge C."/>
            <person name="Stams A."/>
            <person name="Woyke T."/>
        </authorList>
    </citation>
    <scope>NUCLEOTIDE SEQUENCE [LARGE SCALE GENOMIC DNA]</scope>
    <source>
        <strain evidence="12">DSM 6115 / VKM B-1805 / 17</strain>
    </source>
</reference>
<dbReference type="InterPro" id="IPR007387">
    <property type="entry name" value="TRAP_DctQ"/>
</dbReference>
<evidence type="ECO:0000256" key="9">
    <source>
        <dbReference type="SAM" id="Phobius"/>
    </source>
</evidence>